<evidence type="ECO:0000256" key="12">
    <source>
        <dbReference type="ARBA" id="ARBA00023251"/>
    </source>
</evidence>
<evidence type="ECO:0000256" key="7">
    <source>
        <dbReference type="ARBA" id="ARBA00022960"/>
    </source>
</evidence>
<evidence type="ECO:0000256" key="4">
    <source>
        <dbReference type="ARBA" id="ARBA00022676"/>
    </source>
</evidence>
<proteinExistence type="predicted"/>
<evidence type="ECO:0000256" key="14">
    <source>
        <dbReference type="ARBA" id="ARBA00044770"/>
    </source>
</evidence>
<keyword evidence="19" id="KW-1185">Reference proteome</keyword>
<dbReference type="InterPro" id="IPR036950">
    <property type="entry name" value="PBP_transglycosylase"/>
</dbReference>
<evidence type="ECO:0000256" key="15">
    <source>
        <dbReference type="ARBA" id="ARBA00049902"/>
    </source>
</evidence>
<evidence type="ECO:0000259" key="17">
    <source>
        <dbReference type="Pfam" id="PF00912"/>
    </source>
</evidence>
<dbReference type="InterPro" id="IPR050396">
    <property type="entry name" value="Glycosyltr_51/Transpeptidase"/>
</dbReference>
<evidence type="ECO:0000256" key="8">
    <source>
        <dbReference type="ARBA" id="ARBA00022968"/>
    </source>
</evidence>
<organism evidence="18 19">
    <name type="scientific">Clostridium hominis</name>
    <dbReference type="NCBI Taxonomy" id="2763036"/>
    <lineage>
        <taxon>Bacteria</taxon>
        <taxon>Bacillati</taxon>
        <taxon>Bacillota</taxon>
        <taxon>Clostridia</taxon>
        <taxon>Eubacteriales</taxon>
        <taxon>Clostridiaceae</taxon>
        <taxon>Clostridium</taxon>
    </lineage>
</organism>
<dbReference type="Proteomes" id="UP000596929">
    <property type="component" value="Unassembled WGS sequence"/>
</dbReference>
<accession>A0ABR7DH10</accession>
<evidence type="ECO:0000256" key="6">
    <source>
        <dbReference type="ARBA" id="ARBA00022692"/>
    </source>
</evidence>
<comment type="caution">
    <text evidence="18">The sequence shown here is derived from an EMBL/GenBank/DDBJ whole genome shotgun (WGS) entry which is preliminary data.</text>
</comment>
<evidence type="ECO:0000256" key="2">
    <source>
        <dbReference type="ARBA" id="ARBA00018638"/>
    </source>
</evidence>
<keyword evidence="8" id="KW-0735">Signal-anchor</keyword>
<keyword evidence="4" id="KW-0328">Glycosyltransferase</keyword>
<keyword evidence="10 16" id="KW-1133">Transmembrane helix</keyword>
<dbReference type="EC" id="2.4.99.28" evidence="14"/>
<evidence type="ECO:0000256" key="1">
    <source>
        <dbReference type="ARBA" id="ARBA00004401"/>
    </source>
</evidence>
<evidence type="ECO:0000256" key="10">
    <source>
        <dbReference type="ARBA" id="ARBA00022989"/>
    </source>
</evidence>
<evidence type="ECO:0000256" key="11">
    <source>
        <dbReference type="ARBA" id="ARBA00023136"/>
    </source>
</evidence>
<gene>
    <name evidence="18" type="ORF">H8S20_17860</name>
</gene>
<dbReference type="PANTHER" id="PTHR32282">
    <property type="entry name" value="BINDING PROTEIN TRANSPEPTIDASE, PUTATIVE-RELATED"/>
    <property type="match status" value="1"/>
</dbReference>
<dbReference type="Gene3D" id="1.10.3810.10">
    <property type="entry name" value="Biosynthetic peptidoglycan transglycosylase-like"/>
    <property type="match status" value="1"/>
</dbReference>
<evidence type="ECO:0000313" key="18">
    <source>
        <dbReference type="EMBL" id="MBC5630722.1"/>
    </source>
</evidence>
<keyword evidence="13" id="KW-0961">Cell wall biogenesis/degradation</keyword>
<dbReference type="InterPro" id="IPR001264">
    <property type="entry name" value="Glyco_trans_51"/>
</dbReference>
<dbReference type="InterPro" id="IPR023346">
    <property type="entry name" value="Lysozyme-like_dom_sf"/>
</dbReference>
<name>A0ABR7DH10_9CLOT</name>
<dbReference type="EMBL" id="JACOOO010000042">
    <property type="protein sequence ID" value="MBC5630722.1"/>
    <property type="molecule type" value="Genomic_DNA"/>
</dbReference>
<keyword evidence="7" id="KW-0133">Cell shape</keyword>
<keyword evidence="12" id="KW-0046">Antibiotic resistance</keyword>
<evidence type="ECO:0000256" key="3">
    <source>
        <dbReference type="ARBA" id="ARBA00022475"/>
    </source>
</evidence>
<evidence type="ECO:0000256" key="13">
    <source>
        <dbReference type="ARBA" id="ARBA00023316"/>
    </source>
</evidence>
<dbReference type="PANTHER" id="PTHR32282:SF11">
    <property type="entry name" value="PENICILLIN-BINDING PROTEIN 1B"/>
    <property type="match status" value="1"/>
</dbReference>
<keyword evidence="9" id="KW-0573">Peptidoglycan synthesis</keyword>
<feature type="transmembrane region" description="Helical" evidence="16">
    <location>
        <begin position="12"/>
        <end position="33"/>
    </location>
</feature>
<evidence type="ECO:0000313" key="19">
    <source>
        <dbReference type="Proteomes" id="UP000596929"/>
    </source>
</evidence>
<comment type="subcellular location">
    <subcellularLocation>
        <location evidence="1">Cell membrane</location>
        <topology evidence="1">Single-pass type II membrane protein</topology>
    </subcellularLocation>
</comment>
<reference evidence="18 19" key="1">
    <citation type="submission" date="2020-08" db="EMBL/GenBank/DDBJ databases">
        <title>Genome public.</title>
        <authorList>
            <person name="Liu C."/>
            <person name="Sun Q."/>
        </authorList>
    </citation>
    <scope>NUCLEOTIDE SEQUENCE [LARGE SCALE GENOMIC DNA]</scope>
    <source>
        <strain evidence="18 19">NSJ-6</strain>
    </source>
</reference>
<dbReference type="SUPFAM" id="SSF53955">
    <property type="entry name" value="Lysozyme-like"/>
    <property type="match status" value="1"/>
</dbReference>
<dbReference type="RefSeq" id="WP_186860966.1">
    <property type="nucleotide sequence ID" value="NZ_JACOOO010000042.1"/>
</dbReference>
<protein>
    <recommendedName>
        <fullName evidence="2">Penicillin-binding protein 1A</fullName>
        <ecNumber evidence="14">2.4.99.28</ecNumber>
    </recommendedName>
</protein>
<sequence length="222" mass="25044">MVKRTSLKFIKFTLVFSLIIITAFIGIGCGVYEKVTQDMSIDEEINEIKSRDNYVQASEIDKTFLEAIVAIEDHRYYKHGAVDFISIGRALLTNLKAGKIVEGGSTITQQLAKNLFLTPEQTIKRKVEEIFLSYDLEKKYTKDEILELYVNVIYYGDGFTGIKEACNGYFGKEPNEITYDEATLLAGLPQAPSIYGLSNNYEKAVDRQEEVIDALESFAISN</sequence>
<evidence type="ECO:0000256" key="9">
    <source>
        <dbReference type="ARBA" id="ARBA00022984"/>
    </source>
</evidence>
<keyword evidence="3" id="KW-1003">Cell membrane</keyword>
<evidence type="ECO:0000256" key="5">
    <source>
        <dbReference type="ARBA" id="ARBA00022679"/>
    </source>
</evidence>
<comment type="catalytic activity">
    <reaction evidence="15">
        <text>[GlcNAc-(1-&gt;4)-Mur2Ac(oyl-L-Ala-gamma-D-Glu-L-Lys-D-Ala-D-Ala)](n)-di-trans,octa-cis-undecaprenyl diphosphate + beta-D-GlcNAc-(1-&gt;4)-Mur2Ac(oyl-L-Ala-gamma-D-Glu-L-Lys-D-Ala-D-Ala)-di-trans,octa-cis-undecaprenyl diphosphate = [GlcNAc-(1-&gt;4)-Mur2Ac(oyl-L-Ala-gamma-D-Glu-L-Lys-D-Ala-D-Ala)](n+1)-di-trans,octa-cis-undecaprenyl diphosphate + di-trans,octa-cis-undecaprenyl diphosphate + H(+)</text>
        <dbReference type="Rhea" id="RHEA:23708"/>
        <dbReference type="Rhea" id="RHEA-COMP:9602"/>
        <dbReference type="Rhea" id="RHEA-COMP:9603"/>
        <dbReference type="ChEBI" id="CHEBI:15378"/>
        <dbReference type="ChEBI" id="CHEBI:58405"/>
        <dbReference type="ChEBI" id="CHEBI:60033"/>
        <dbReference type="ChEBI" id="CHEBI:78435"/>
        <dbReference type="EC" id="2.4.99.28"/>
    </reaction>
</comment>
<evidence type="ECO:0000256" key="16">
    <source>
        <dbReference type="SAM" id="Phobius"/>
    </source>
</evidence>
<keyword evidence="5" id="KW-0808">Transferase</keyword>
<keyword evidence="11 16" id="KW-0472">Membrane</keyword>
<dbReference type="Pfam" id="PF00912">
    <property type="entry name" value="Transgly"/>
    <property type="match status" value="1"/>
</dbReference>
<dbReference type="PROSITE" id="PS51257">
    <property type="entry name" value="PROKAR_LIPOPROTEIN"/>
    <property type="match status" value="1"/>
</dbReference>
<feature type="domain" description="Glycosyl transferase family 51" evidence="17">
    <location>
        <begin position="45"/>
        <end position="215"/>
    </location>
</feature>
<keyword evidence="6 16" id="KW-0812">Transmembrane</keyword>